<keyword evidence="4 8" id="KW-1133">Transmembrane helix</keyword>
<proteinExistence type="predicted"/>
<dbReference type="EMBL" id="MUBC01000067">
    <property type="protein sequence ID" value="ONM42495.1"/>
    <property type="molecule type" value="Genomic_DNA"/>
</dbReference>
<evidence type="ECO:0000256" key="6">
    <source>
        <dbReference type="ARBA" id="ARBA00023136"/>
    </source>
</evidence>
<protein>
    <recommendedName>
        <fullName evidence="9">Phospholipid/glycerol acyltransferase domain-containing protein</fullName>
    </recommendedName>
</protein>
<keyword evidence="5" id="KW-0443">Lipid metabolism</keyword>
<dbReference type="Pfam" id="PF01553">
    <property type="entry name" value="Acyltransferase"/>
    <property type="match status" value="1"/>
</dbReference>
<evidence type="ECO:0000259" key="9">
    <source>
        <dbReference type="SMART" id="SM00563"/>
    </source>
</evidence>
<evidence type="ECO:0000256" key="7">
    <source>
        <dbReference type="ARBA" id="ARBA00023315"/>
    </source>
</evidence>
<evidence type="ECO:0000256" key="3">
    <source>
        <dbReference type="ARBA" id="ARBA00022692"/>
    </source>
</evidence>
<keyword evidence="3 8" id="KW-0812">Transmembrane</keyword>
<gene>
    <name evidence="10" type="ORF">BXT89_17650</name>
</gene>
<dbReference type="PANTHER" id="PTHR23063:SF52">
    <property type="entry name" value="LYSOPHOSPHATIDYLCHOLINE ACYLTRANSFERASE"/>
    <property type="match status" value="1"/>
</dbReference>
<evidence type="ECO:0000256" key="2">
    <source>
        <dbReference type="ARBA" id="ARBA00022679"/>
    </source>
</evidence>
<evidence type="ECO:0000256" key="5">
    <source>
        <dbReference type="ARBA" id="ARBA00023098"/>
    </source>
</evidence>
<keyword evidence="7" id="KW-0012">Acyltransferase</keyword>
<accession>A0A1S8DAN5</accession>
<evidence type="ECO:0000313" key="11">
    <source>
        <dbReference type="Proteomes" id="UP000242847"/>
    </source>
</evidence>
<dbReference type="GO" id="GO:0006629">
    <property type="term" value="P:lipid metabolic process"/>
    <property type="evidence" value="ECO:0007669"/>
    <property type="project" value="UniProtKB-KW"/>
</dbReference>
<name>A0A1S8DAN5_9GAMM</name>
<comment type="caution">
    <text evidence="10">The sequence shown here is derived from an EMBL/GenBank/DDBJ whole genome shotgun (WGS) entry which is preliminary data.</text>
</comment>
<reference evidence="10 11" key="1">
    <citation type="submission" date="2017-01" db="EMBL/GenBank/DDBJ databases">
        <title>Draft genome sequence of Pseudomonas pachastrellae type strain CCUG 46540T from a deep sea.</title>
        <authorList>
            <person name="Gomila M."/>
            <person name="Mulet M."/>
            <person name="Lalucat J."/>
            <person name="Garcia-Valdes E."/>
        </authorList>
    </citation>
    <scope>NUCLEOTIDE SEQUENCE [LARGE SCALE GENOMIC DNA]</scope>
    <source>
        <strain evidence="10 11">CCUG 46540</strain>
    </source>
</reference>
<organism evidence="10 11">
    <name type="scientific">Halopseudomonas pachastrellae</name>
    <dbReference type="NCBI Taxonomy" id="254161"/>
    <lineage>
        <taxon>Bacteria</taxon>
        <taxon>Pseudomonadati</taxon>
        <taxon>Pseudomonadota</taxon>
        <taxon>Gammaproteobacteria</taxon>
        <taxon>Pseudomonadales</taxon>
        <taxon>Pseudomonadaceae</taxon>
        <taxon>Halopseudomonas</taxon>
    </lineage>
</organism>
<evidence type="ECO:0000256" key="4">
    <source>
        <dbReference type="ARBA" id="ARBA00022989"/>
    </source>
</evidence>
<evidence type="ECO:0000256" key="8">
    <source>
        <dbReference type="SAM" id="Phobius"/>
    </source>
</evidence>
<dbReference type="RefSeq" id="WP_083729260.1">
    <property type="nucleotide sequence ID" value="NZ_FOUD01000033.1"/>
</dbReference>
<dbReference type="GO" id="GO:0016746">
    <property type="term" value="F:acyltransferase activity"/>
    <property type="evidence" value="ECO:0007669"/>
    <property type="project" value="UniProtKB-KW"/>
</dbReference>
<comment type="subcellular location">
    <subcellularLocation>
        <location evidence="1">Membrane</location>
    </subcellularLocation>
</comment>
<dbReference type="Proteomes" id="UP000242847">
    <property type="component" value="Unassembled WGS sequence"/>
</dbReference>
<feature type="transmembrane region" description="Helical" evidence="8">
    <location>
        <begin position="12"/>
        <end position="34"/>
    </location>
</feature>
<dbReference type="GO" id="GO:0016020">
    <property type="term" value="C:membrane"/>
    <property type="evidence" value="ECO:0007669"/>
    <property type="project" value="UniProtKB-SubCell"/>
</dbReference>
<dbReference type="AlphaFoldDB" id="A0A1S8DAN5"/>
<dbReference type="STRING" id="254161.SAMN05216256_1335"/>
<evidence type="ECO:0000256" key="1">
    <source>
        <dbReference type="ARBA" id="ARBA00004370"/>
    </source>
</evidence>
<sequence>MADRLVSTPRRVARLVAVIGWISCGLLLVCWVQLMQRLQPAAVDRQRQKLTRWWMRNLIRILPLQVRVTGAPPAQTALWVSNHISWLDIVVLGAQAPVHFLSKAEVRDWPVIGWLAGAAGTCFIQRGQGTSSTVQDQLTDVLAADRSLVIFAEGTTTAGDKVRTFHGRLLAAAIEAQVPTQPIAVAYRHAGERDTFAPFIDDDEFSGHLWRLLSSRDIDVEIHFLPVLDSTAMNRNQLARSAHAAVAQALGLDGGKSSSESAEVKAAA</sequence>
<dbReference type="CDD" id="cd07989">
    <property type="entry name" value="LPLAT_AGPAT-like"/>
    <property type="match status" value="1"/>
</dbReference>
<keyword evidence="6 8" id="KW-0472">Membrane</keyword>
<keyword evidence="11" id="KW-1185">Reference proteome</keyword>
<evidence type="ECO:0000313" key="10">
    <source>
        <dbReference type="EMBL" id="ONM42495.1"/>
    </source>
</evidence>
<dbReference type="SUPFAM" id="SSF69593">
    <property type="entry name" value="Glycerol-3-phosphate (1)-acyltransferase"/>
    <property type="match status" value="1"/>
</dbReference>
<keyword evidence="2" id="KW-0808">Transferase</keyword>
<dbReference type="OrthoDB" id="9806880at2"/>
<dbReference type="PANTHER" id="PTHR23063">
    <property type="entry name" value="PHOSPHOLIPID ACYLTRANSFERASE"/>
    <property type="match status" value="1"/>
</dbReference>
<dbReference type="InterPro" id="IPR002123">
    <property type="entry name" value="Plipid/glycerol_acylTrfase"/>
</dbReference>
<dbReference type="SMART" id="SM00563">
    <property type="entry name" value="PlsC"/>
    <property type="match status" value="1"/>
</dbReference>
<feature type="domain" description="Phospholipid/glycerol acyltransferase" evidence="9">
    <location>
        <begin position="77"/>
        <end position="188"/>
    </location>
</feature>